<evidence type="ECO:0000256" key="3">
    <source>
        <dbReference type="ARBA" id="ARBA00023100"/>
    </source>
</evidence>
<comment type="similarity">
    <text evidence="1">Belongs to the site-specific recombinase resolvase family.</text>
</comment>
<keyword evidence="4" id="KW-0238">DNA-binding</keyword>
<dbReference type="InterPro" id="IPR006118">
    <property type="entry name" value="Recombinase_CS"/>
</dbReference>
<dbReference type="PANTHER" id="PTHR30461">
    <property type="entry name" value="DNA-INVERTASE FROM LAMBDOID PROPHAGE"/>
    <property type="match status" value="1"/>
</dbReference>
<name>Q2MEU9_BORBO</name>
<evidence type="ECO:0000256" key="8">
    <source>
        <dbReference type="SAM" id="MobiDB-lite"/>
    </source>
</evidence>
<dbReference type="Pfam" id="PF02796">
    <property type="entry name" value="HTH_7"/>
    <property type="match status" value="1"/>
</dbReference>
<evidence type="ECO:0000256" key="2">
    <source>
        <dbReference type="ARBA" id="ARBA00022908"/>
    </source>
</evidence>
<feature type="compositionally biased region" description="Basic and acidic residues" evidence="8">
    <location>
        <begin position="283"/>
        <end position="295"/>
    </location>
</feature>
<feature type="active site" description="O-(5'-phospho-DNA)-serine intermediate" evidence="6 7">
    <location>
        <position position="25"/>
    </location>
</feature>
<dbReference type="GO" id="GO:0000150">
    <property type="term" value="F:DNA strand exchange activity"/>
    <property type="evidence" value="ECO:0007669"/>
    <property type="project" value="UniProtKB-KW"/>
</dbReference>
<keyword evidence="3" id="KW-0230">DNA invertase</keyword>
<keyword evidence="10" id="KW-0614">Plasmid</keyword>
<dbReference type="PROSITE" id="PS51736">
    <property type="entry name" value="RECOMBINASES_3"/>
    <property type="match status" value="1"/>
</dbReference>
<dbReference type="InterPro" id="IPR006119">
    <property type="entry name" value="Resolv_N"/>
</dbReference>
<dbReference type="Gene3D" id="1.10.10.60">
    <property type="entry name" value="Homeodomain-like"/>
    <property type="match status" value="1"/>
</dbReference>
<geneLocation type="plasmid" evidence="10">
    <name>pKBB4037</name>
</geneLocation>
<dbReference type="InterPro" id="IPR050639">
    <property type="entry name" value="SSR_resolvase"/>
</dbReference>
<protein>
    <submittedName>
        <fullName evidence="10">Resolvase</fullName>
    </submittedName>
</protein>
<dbReference type="CDD" id="cd00569">
    <property type="entry name" value="HTH_Hin_like"/>
    <property type="match status" value="1"/>
</dbReference>
<proteinExistence type="inferred from homology"/>
<dbReference type="SUPFAM" id="SSF46689">
    <property type="entry name" value="Homeodomain-like"/>
    <property type="match status" value="1"/>
</dbReference>
<dbReference type="PROSITE" id="PS00397">
    <property type="entry name" value="RECOMBINASES_1"/>
    <property type="match status" value="1"/>
</dbReference>
<dbReference type="EMBL" id="AJ877266">
    <property type="protein sequence ID" value="CAI47013.1"/>
    <property type="molecule type" value="Genomic_DNA"/>
</dbReference>
<dbReference type="AlphaFoldDB" id="Q2MEU9"/>
<feature type="region of interest" description="Disordered" evidence="8">
    <location>
        <begin position="240"/>
        <end position="295"/>
    </location>
</feature>
<keyword evidence="2" id="KW-0229">DNA integration</keyword>
<evidence type="ECO:0000259" key="9">
    <source>
        <dbReference type="PROSITE" id="PS51736"/>
    </source>
</evidence>
<dbReference type="Pfam" id="PF00239">
    <property type="entry name" value="Resolvase"/>
    <property type="match status" value="1"/>
</dbReference>
<evidence type="ECO:0000256" key="4">
    <source>
        <dbReference type="ARBA" id="ARBA00023125"/>
    </source>
</evidence>
<evidence type="ECO:0000256" key="1">
    <source>
        <dbReference type="ARBA" id="ARBA00009913"/>
    </source>
</evidence>
<dbReference type="CDD" id="cd03768">
    <property type="entry name" value="SR_ResInv"/>
    <property type="match status" value="1"/>
</dbReference>
<evidence type="ECO:0000256" key="5">
    <source>
        <dbReference type="ARBA" id="ARBA00023172"/>
    </source>
</evidence>
<accession>Q2MEU9</accession>
<dbReference type="SMART" id="SM00857">
    <property type="entry name" value="Resolvase"/>
    <property type="match status" value="1"/>
</dbReference>
<dbReference type="RefSeq" id="WP_032491657.1">
    <property type="nucleotide sequence ID" value="NZ_JBLOCF010000038.1"/>
</dbReference>
<organism evidence="10">
    <name type="scientific">Bordetella bronchiseptica</name>
    <name type="common">Alcaligenes bronchisepticus</name>
    <dbReference type="NCBI Taxonomy" id="518"/>
    <lineage>
        <taxon>Bacteria</taxon>
        <taxon>Pseudomonadati</taxon>
        <taxon>Pseudomonadota</taxon>
        <taxon>Betaproteobacteria</taxon>
        <taxon>Burkholderiales</taxon>
        <taxon>Alcaligenaceae</taxon>
        <taxon>Bordetella</taxon>
    </lineage>
</organism>
<gene>
    <name evidence="10" type="primary">res</name>
</gene>
<dbReference type="GO" id="GO:0003677">
    <property type="term" value="F:DNA binding"/>
    <property type="evidence" value="ECO:0007669"/>
    <property type="project" value="UniProtKB-KW"/>
</dbReference>
<keyword evidence="5" id="KW-0233">DNA recombination</keyword>
<evidence type="ECO:0000313" key="10">
    <source>
        <dbReference type="EMBL" id="CAI47013.1"/>
    </source>
</evidence>
<dbReference type="GO" id="GO:0015074">
    <property type="term" value="P:DNA integration"/>
    <property type="evidence" value="ECO:0007669"/>
    <property type="project" value="UniProtKB-KW"/>
</dbReference>
<dbReference type="InterPro" id="IPR006120">
    <property type="entry name" value="Resolvase_HTH_dom"/>
</dbReference>
<dbReference type="FunFam" id="3.40.50.1390:FF:000001">
    <property type="entry name" value="DNA recombinase"/>
    <property type="match status" value="1"/>
</dbReference>
<dbReference type="PANTHER" id="PTHR30461:SF2">
    <property type="entry name" value="SERINE RECOMBINASE PINE-RELATED"/>
    <property type="match status" value="1"/>
</dbReference>
<evidence type="ECO:0000256" key="7">
    <source>
        <dbReference type="PROSITE-ProRule" id="PRU10137"/>
    </source>
</evidence>
<evidence type="ECO:0000256" key="6">
    <source>
        <dbReference type="PIRSR" id="PIRSR606118-50"/>
    </source>
</evidence>
<dbReference type="SUPFAM" id="SSF53041">
    <property type="entry name" value="Resolvase-like"/>
    <property type="match status" value="1"/>
</dbReference>
<dbReference type="Gene3D" id="3.40.50.1390">
    <property type="entry name" value="Resolvase, N-terminal catalytic domain"/>
    <property type="match status" value="1"/>
</dbReference>
<dbReference type="InterPro" id="IPR036162">
    <property type="entry name" value="Resolvase-like_N_sf"/>
</dbReference>
<reference evidence="10" key="1">
    <citation type="journal article" date="2006" name="J. Antimicrob. Chemother.">
        <title>tet(A)-mediated tetracycline resistance in porcine Bordetella bronchiseptica isolates is based on plasmid-borne Tn1721 relics.</title>
        <authorList>
            <person name="Kadlec K."/>
            <person name="Kehrenberg C."/>
            <person name="Schwarz S."/>
        </authorList>
    </citation>
    <scope>NUCLEOTIDE SEQUENCE</scope>
    <source>
        <strain evidence="10">V4037/8</strain>
        <plasmid evidence="10">pKBB4037</plasmid>
    </source>
</reference>
<sequence length="295" mass="32864">MRHQNDPGTFDLMTGRLLLGYARVSTDEQDLTNQRADLHAAGCTRIYAEKVTGARRDRPELARLLDHLRPGDVVTVTRLDRLARSTRDLLDIAARIQEAGAGLRSLAEPWADTTTPAGRMVLTIFAGIAEFERCLILDRTREGREAAKARGVKFGPRPTLTPAQIEHARELIEQEGRQVKEVAELFGVHRSTIYRALERSEEVTAAEAKQRGAFLEDALTETDALAAGGDQADERQEEMPFFDNESGPSDDLPPPPYRTQSLPQILAGLTDDELARWPGEMADQERERRTNLAAR</sequence>
<feature type="domain" description="Resolvase/invertase-type recombinase catalytic" evidence="9">
    <location>
        <begin position="17"/>
        <end position="151"/>
    </location>
</feature>
<dbReference type="InterPro" id="IPR009057">
    <property type="entry name" value="Homeodomain-like_sf"/>
</dbReference>